<keyword evidence="1" id="KW-1133">Transmembrane helix</keyword>
<dbReference type="STRING" id="301148.B4135_3886"/>
<gene>
    <name evidence="2" type="ORF">B4135_3886</name>
</gene>
<accession>A0A150L9P2</accession>
<evidence type="ECO:0000313" key="2">
    <source>
        <dbReference type="EMBL" id="KYD08975.1"/>
    </source>
</evidence>
<name>A0A150L9P2_9BACI</name>
<reference evidence="2 3" key="1">
    <citation type="submission" date="2016-01" db="EMBL/GenBank/DDBJ databases">
        <title>Draft Genome Sequences of Seven Thermophilic Sporeformers Isolated from Foods.</title>
        <authorList>
            <person name="Berendsen E.M."/>
            <person name="Wells-Bennik M.H."/>
            <person name="Krawcyk A.O."/>
            <person name="De Jong A."/>
            <person name="Holsappel S."/>
            <person name="Eijlander R.T."/>
            <person name="Kuipers O.P."/>
        </authorList>
    </citation>
    <scope>NUCLEOTIDE SEQUENCE [LARGE SCALE GENOMIC DNA]</scope>
    <source>
        <strain evidence="2 3">B4135</strain>
    </source>
</reference>
<evidence type="ECO:0000256" key="1">
    <source>
        <dbReference type="SAM" id="Phobius"/>
    </source>
</evidence>
<protein>
    <submittedName>
        <fullName evidence="2">Uncharacterized protein</fullName>
    </submittedName>
</protein>
<feature type="transmembrane region" description="Helical" evidence="1">
    <location>
        <begin position="12"/>
        <end position="29"/>
    </location>
</feature>
<comment type="caution">
    <text evidence="2">The sequence shown here is derived from an EMBL/GenBank/DDBJ whole genome shotgun (WGS) entry which is preliminary data.</text>
</comment>
<keyword evidence="1" id="KW-0472">Membrane</keyword>
<keyword evidence="1" id="KW-0812">Transmembrane</keyword>
<dbReference type="Proteomes" id="UP000075683">
    <property type="component" value="Unassembled WGS sequence"/>
</dbReference>
<organism evidence="2 3">
    <name type="scientific">Caldibacillus debilis</name>
    <dbReference type="NCBI Taxonomy" id="301148"/>
    <lineage>
        <taxon>Bacteria</taxon>
        <taxon>Bacillati</taxon>
        <taxon>Bacillota</taxon>
        <taxon>Bacilli</taxon>
        <taxon>Bacillales</taxon>
        <taxon>Bacillaceae</taxon>
        <taxon>Caldibacillus</taxon>
    </lineage>
</organism>
<dbReference type="EMBL" id="LQYT01000133">
    <property type="protein sequence ID" value="KYD08975.1"/>
    <property type="molecule type" value="Genomic_DNA"/>
</dbReference>
<evidence type="ECO:0000313" key="3">
    <source>
        <dbReference type="Proteomes" id="UP000075683"/>
    </source>
</evidence>
<proteinExistence type="predicted"/>
<dbReference type="AlphaFoldDB" id="A0A150L9P2"/>
<sequence length="64" mass="7389">MPVPVSPNGREFTASFPLLVVLVLFFLRSRRNVHPLNRHSPVRTSAFRSGFRPSERNDRFIIPV</sequence>